<evidence type="ECO:0000259" key="3">
    <source>
        <dbReference type="Pfam" id="PF01467"/>
    </source>
</evidence>
<evidence type="ECO:0000313" key="4">
    <source>
        <dbReference type="EMBL" id="RGY13003.1"/>
    </source>
</evidence>
<dbReference type="Proteomes" id="UP000286063">
    <property type="component" value="Unassembled WGS sequence"/>
</dbReference>
<accession>A0A413IJI9</accession>
<dbReference type="SUPFAM" id="SSF52374">
    <property type="entry name" value="Nucleotidylyl transferase"/>
    <property type="match status" value="1"/>
</dbReference>
<dbReference type="InterPro" id="IPR004821">
    <property type="entry name" value="Cyt_trans-like"/>
</dbReference>
<evidence type="ECO:0000256" key="2">
    <source>
        <dbReference type="ARBA" id="ARBA00022695"/>
    </source>
</evidence>
<dbReference type="NCBIfam" id="TIGR00125">
    <property type="entry name" value="cyt_tran_rel"/>
    <property type="match status" value="1"/>
</dbReference>
<dbReference type="Gene3D" id="3.40.50.620">
    <property type="entry name" value="HUPs"/>
    <property type="match status" value="1"/>
</dbReference>
<dbReference type="RefSeq" id="WP_117775570.1">
    <property type="nucleotide sequence ID" value="NZ_CAUGOG010000019.1"/>
</dbReference>
<evidence type="ECO:0000256" key="1">
    <source>
        <dbReference type="ARBA" id="ARBA00022679"/>
    </source>
</evidence>
<dbReference type="EMBL" id="QSCR01000039">
    <property type="protein sequence ID" value="RGY13003.1"/>
    <property type="molecule type" value="Genomic_DNA"/>
</dbReference>
<organism evidence="4 5">
    <name type="scientific">Butyricimonas virosa</name>
    <dbReference type="NCBI Taxonomy" id="544645"/>
    <lineage>
        <taxon>Bacteria</taxon>
        <taxon>Pseudomonadati</taxon>
        <taxon>Bacteroidota</taxon>
        <taxon>Bacteroidia</taxon>
        <taxon>Bacteroidales</taxon>
        <taxon>Odoribacteraceae</taxon>
        <taxon>Butyricimonas</taxon>
    </lineage>
</organism>
<dbReference type="InterPro" id="IPR014729">
    <property type="entry name" value="Rossmann-like_a/b/a_fold"/>
</dbReference>
<dbReference type="Pfam" id="PF01467">
    <property type="entry name" value="CTP_transf_like"/>
    <property type="match status" value="1"/>
</dbReference>
<dbReference type="AlphaFoldDB" id="A0A413IJI9"/>
<evidence type="ECO:0000313" key="5">
    <source>
        <dbReference type="Proteomes" id="UP000286063"/>
    </source>
</evidence>
<proteinExistence type="predicted"/>
<feature type="domain" description="Cytidyltransferase-like" evidence="3">
    <location>
        <begin position="6"/>
        <end position="133"/>
    </location>
</feature>
<reference evidence="4 5" key="1">
    <citation type="submission" date="2018-08" db="EMBL/GenBank/DDBJ databases">
        <title>A genome reference for cultivated species of the human gut microbiota.</title>
        <authorList>
            <person name="Zou Y."/>
            <person name="Xue W."/>
            <person name="Luo G."/>
        </authorList>
    </citation>
    <scope>NUCLEOTIDE SEQUENCE [LARGE SCALE GENOMIC DNA]</scope>
    <source>
        <strain evidence="4 5">OF02-7</strain>
    </source>
</reference>
<gene>
    <name evidence="4" type="ORF">DXA50_16855</name>
</gene>
<comment type="caution">
    <text evidence="4">The sequence shown here is derived from an EMBL/GenBank/DDBJ whole genome shotgun (WGS) entry which is preliminary data.</text>
</comment>
<keyword evidence="1 4" id="KW-0808">Transferase</keyword>
<dbReference type="PANTHER" id="PTHR43793">
    <property type="entry name" value="FAD SYNTHASE"/>
    <property type="match status" value="1"/>
</dbReference>
<protein>
    <submittedName>
        <fullName evidence="4">Cytidyltransferase-like protein</fullName>
    </submittedName>
</protein>
<dbReference type="PANTHER" id="PTHR43793:SF1">
    <property type="entry name" value="FAD SYNTHASE"/>
    <property type="match status" value="1"/>
</dbReference>
<dbReference type="InterPro" id="IPR050385">
    <property type="entry name" value="Archaeal_FAD_synthase"/>
</dbReference>
<dbReference type="OrthoDB" id="9795543at2"/>
<sequence length="138" mass="16014">MKVVYIIGVFDLFHTGHVELLRRAKELGDKLVVAINSDDIVEQYKRRPFIDEENRLKVIQACKYVDEAFVIRTFDNKDVVLKYGVSIIVHGNDWVGDSYLEQIKLTPQFISKHQIELIYLPYTKGISTSEIIQKIKNS</sequence>
<keyword evidence="2" id="KW-0548">Nucleotidyltransferase</keyword>
<dbReference type="GO" id="GO:0016779">
    <property type="term" value="F:nucleotidyltransferase activity"/>
    <property type="evidence" value="ECO:0007669"/>
    <property type="project" value="UniProtKB-KW"/>
</dbReference>
<name>A0A413IJI9_9BACT</name>